<sequence length="48" mass="5455">MGLKVYCGEKWRVWCRLHLVIDINTHEVIAVELSAPNATGGEMLPIKY</sequence>
<organism evidence="1 2">
    <name type="scientific">Candidatus Enterovibrio altilux</name>
    <dbReference type="NCBI Taxonomy" id="1927128"/>
    <lineage>
        <taxon>Bacteria</taxon>
        <taxon>Pseudomonadati</taxon>
        <taxon>Pseudomonadota</taxon>
        <taxon>Gammaproteobacteria</taxon>
        <taxon>Vibrionales</taxon>
        <taxon>Vibrionaceae</taxon>
        <taxon>Enterovibrio</taxon>
    </lineage>
</organism>
<dbReference type="AlphaFoldDB" id="A0A291B8H9"/>
<gene>
    <name evidence="1" type="ORF">BTN50_0794</name>
</gene>
<protein>
    <recommendedName>
        <fullName evidence="3">Mobile element protein</fullName>
    </recommendedName>
</protein>
<accession>A0A291B8H9</accession>
<keyword evidence="2" id="KW-1185">Reference proteome</keyword>
<dbReference type="EMBL" id="CP020660">
    <property type="protein sequence ID" value="ATF09304.1"/>
    <property type="molecule type" value="Genomic_DNA"/>
</dbReference>
<evidence type="ECO:0000313" key="2">
    <source>
        <dbReference type="Proteomes" id="UP000218160"/>
    </source>
</evidence>
<reference evidence="2" key="1">
    <citation type="submission" date="2017-04" db="EMBL/GenBank/DDBJ databases">
        <title>Genome evolution of the luminous symbionts of deep sea anglerfish.</title>
        <authorList>
            <person name="Hendry T.A."/>
        </authorList>
    </citation>
    <scope>NUCLEOTIDE SEQUENCE [LARGE SCALE GENOMIC DNA]</scope>
</reference>
<evidence type="ECO:0000313" key="1">
    <source>
        <dbReference type="EMBL" id="ATF09304.1"/>
    </source>
</evidence>
<proteinExistence type="predicted"/>
<name>A0A291B8H9_9GAMM</name>
<dbReference type="KEGG" id="elux:BTN50_0794"/>
<evidence type="ECO:0008006" key="3">
    <source>
        <dbReference type="Google" id="ProtNLM"/>
    </source>
</evidence>
<dbReference type="Proteomes" id="UP000218160">
    <property type="component" value="Chromosome 1"/>
</dbReference>